<dbReference type="PANTHER" id="PTHR39420">
    <property type="match status" value="1"/>
</dbReference>
<dbReference type="EMBL" id="JBHLUB010000003">
    <property type="protein sequence ID" value="MFC0581358.1"/>
    <property type="molecule type" value="Genomic_DNA"/>
</dbReference>
<dbReference type="InterPro" id="IPR018766">
    <property type="entry name" value="Zinicin_2"/>
</dbReference>
<comment type="caution">
    <text evidence="2">The sequence shown here is derived from an EMBL/GenBank/DDBJ whole genome shotgun (WGS) entry which is preliminary data.</text>
</comment>
<dbReference type="RefSeq" id="WP_377458045.1">
    <property type="nucleotide sequence ID" value="NZ_JBHLUB010000003.1"/>
</dbReference>
<keyword evidence="2" id="KW-0645">Protease</keyword>
<name>A0ABV6P953_9MICC</name>
<dbReference type="PANTHER" id="PTHR39420:SF2">
    <property type="entry name" value="HYDROLASE"/>
    <property type="match status" value="1"/>
</dbReference>
<keyword evidence="3" id="KW-1185">Reference proteome</keyword>
<evidence type="ECO:0000313" key="2">
    <source>
        <dbReference type="EMBL" id="MFC0581358.1"/>
    </source>
</evidence>
<dbReference type="SUPFAM" id="SSF55486">
    <property type="entry name" value="Metalloproteases ('zincins'), catalytic domain"/>
    <property type="match status" value="1"/>
</dbReference>
<dbReference type="Gene3D" id="1.20.150.30">
    <property type="entry name" value="Zincin-like metallopeptidase, N-terminal domain"/>
    <property type="match status" value="1"/>
</dbReference>
<feature type="compositionally biased region" description="Acidic residues" evidence="1">
    <location>
        <begin position="449"/>
        <end position="464"/>
    </location>
</feature>
<protein>
    <submittedName>
        <fullName evidence="2">Zinc-dependent metalloprotease</fullName>
    </submittedName>
</protein>
<dbReference type="InterPro" id="IPR042271">
    <property type="entry name" value="Zinicin_2_N"/>
</dbReference>
<evidence type="ECO:0000256" key="1">
    <source>
        <dbReference type="SAM" id="MobiDB-lite"/>
    </source>
</evidence>
<dbReference type="Proteomes" id="UP001589862">
    <property type="component" value="Unassembled WGS sequence"/>
</dbReference>
<dbReference type="Pfam" id="PF10103">
    <property type="entry name" value="Zincin_2"/>
    <property type="match status" value="1"/>
</dbReference>
<reference evidence="2 3" key="1">
    <citation type="submission" date="2024-09" db="EMBL/GenBank/DDBJ databases">
        <authorList>
            <person name="Sun Q."/>
            <person name="Mori K."/>
        </authorList>
    </citation>
    <scope>NUCLEOTIDE SEQUENCE [LARGE SCALE GENOMIC DNA]</scope>
    <source>
        <strain evidence="2 3">NCAIM B.02604</strain>
    </source>
</reference>
<organism evidence="2 3">
    <name type="scientific">Micrococcoides hystricis</name>
    <dbReference type="NCBI Taxonomy" id="1572761"/>
    <lineage>
        <taxon>Bacteria</taxon>
        <taxon>Bacillati</taxon>
        <taxon>Actinomycetota</taxon>
        <taxon>Actinomycetes</taxon>
        <taxon>Micrococcales</taxon>
        <taxon>Micrococcaceae</taxon>
        <taxon>Micrococcoides</taxon>
    </lineage>
</organism>
<sequence>MSSNPQDPQQNPDDDFSKMFQEMFGQFFGSGEQGQMPPLPPGMTPEDMAKAFNPEMMGQIFSQVQAMFSGAASEGPVNWEQAKNTALQVAKQHDSTISEQHSAAVSQAFELADLWLNNVTEFESPAQLPQAWTCSEWVEHTMDSWAELTEPVAASVSEAMSESLQQQLPEEMAASLGPALPMLKNLGGMMFALQLGQAVGKLSGEVLGTSDIGLPIARPHIALMPTNIKSFADGLEVANEDVFIYLALRESAYQRLFLQVPWLYGELKSAIQQYASGFQIDTERMDEIAQHFDPMNPESFQQHIEGSFVRASDTPEQQAALARLETQLALIEGWVDDVVAEAATHLTSAEALRETMRRRRATGGPSELAFGALVGLELRPRRLRDAANLWAFIREQAGSAERDKVWSHPDMQPTTADLDDPTGFFERREQQAEKDQSFEDDLRKLLEGGYDEDPQSESEDPNKD</sequence>
<proteinExistence type="predicted"/>
<accession>A0ABV6P953</accession>
<feature type="compositionally biased region" description="Basic and acidic residues" evidence="1">
    <location>
        <begin position="425"/>
        <end position="446"/>
    </location>
</feature>
<feature type="region of interest" description="Disordered" evidence="1">
    <location>
        <begin position="401"/>
        <end position="464"/>
    </location>
</feature>
<evidence type="ECO:0000313" key="3">
    <source>
        <dbReference type="Proteomes" id="UP001589862"/>
    </source>
</evidence>
<gene>
    <name evidence="2" type="ORF">ACFFFR_02995</name>
</gene>
<keyword evidence="2" id="KW-0378">Hydrolase</keyword>
<dbReference type="GO" id="GO:0008237">
    <property type="term" value="F:metallopeptidase activity"/>
    <property type="evidence" value="ECO:0007669"/>
    <property type="project" value="UniProtKB-KW"/>
</dbReference>
<keyword evidence="2" id="KW-0482">Metalloprotease</keyword>
<dbReference type="NCBIfam" id="TIGR03624">
    <property type="entry name" value="putative hydrolase"/>
    <property type="match status" value="1"/>
</dbReference>